<dbReference type="GO" id="GO:0022857">
    <property type="term" value="F:transmembrane transporter activity"/>
    <property type="evidence" value="ECO:0007669"/>
    <property type="project" value="InterPro"/>
</dbReference>
<dbReference type="InterPro" id="IPR005829">
    <property type="entry name" value="Sugar_transporter_CS"/>
</dbReference>
<evidence type="ECO:0000256" key="3">
    <source>
        <dbReference type="ARBA" id="ARBA00022989"/>
    </source>
</evidence>
<dbReference type="PROSITE" id="PS00216">
    <property type="entry name" value="SUGAR_TRANSPORT_1"/>
    <property type="match status" value="1"/>
</dbReference>
<feature type="domain" description="Major facilitator superfamily (MFS) profile" evidence="7">
    <location>
        <begin position="88"/>
        <end position="502"/>
    </location>
</feature>
<evidence type="ECO:0000259" key="7">
    <source>
        <dbReference type="PROSITE" id="PS50850"/>
    </source>
</evidence>
<dbReference type="InterPro" id="IPR005828">
    <property type="entry name" value="MFS_sugar_transport-like"/>
</dbReference>
<dbReference type="AlphaFoldDB" id="A0A833SG11"/>
<evidence type="ECO:0000256" key="6">
    <source>
        <dbReference type="SAM" id="Phobius"/>
    </source>
</evidence>
<feature type="transmembrane region" description="Helical" evidence="6">
    <location>
        <begin position="356"/>
        <end position="377"/>
    </location>
</feature>
<keyword evidence="5" id="KW-0325">Glycoprotein</keyword>
<dbReference type="EMBL" id="WNWW01000232">
    <property type="protein sequence ID" value="KAF3428047.1"/>
    <property type="molecule type" value="Genomic_DNA"/>
</dbReference>
<dbReference type="InterPro" id="IPR036259">
    <property type="entry name" value="MFS_trans_sf"/>
</dbReference>
<dbReference type="SUPFAM" id="SSF103473">
    <property type="entry name" value="MFS general substrate transporter"/>
    <property type="match status" value="1"/>
</dbReference>
<dbReference type="GO" id="GO:0016020">
    <property type="term" value="C:membrane"/>
    <property type="evidence" value="ECO:0007669"/>
    <property type="project" value="UniProtKB-SubCell"/>
</dbReference>
<feature type="transmembrane region" description="Helical" evidence="6">
    <location>
        <begin position="177"/>
        <end position="198"/>
    </location>
</feature>
<dbReference type="FunFam" id="1.20.1250.20:FF:000249">
    <property type="entry name" value="facilitated trehalose transporter Tret1"/>
    <property type="match status" value="1"/>
</dbReference>
<dbReference type="Proteomes" id="UP000655588">
    <property type="component" value="Unassembled WGS sequence"/>
</dbReference>
<keyword evidence="9" id="KW-1185">Reference proteome</keyword>
<dbReference type="PRINTS" id="PR00171">
    <property type="entry name" value="SUGRTRNSPORT"/>
</dbReference>
<dbReference type="PROSITE" id="PS50850">
    <property type="entry name" value="MFS"/>
    <property type="match status" value="1"/>
</dbReference>
<feature type="transmembrane region" description="Helical" evidence="6">
    <location>
        <begin position="210"/>
        <end position="232"/>
    </location>
</feature>
<dbReference type="InterPro" id="IPR003663">
    <property type="entry name" value="Sugar/inositol_transpt"/>
</dbReference>
<dbReference type="Gene3D" id="1.20.1250.20">
    <property type="entry name" value="MFS general substrate transporter like domains"/>
    <property type="match status" value="1"/>
</dbReference>
<evidence type="ECO:0000256" key="5">
    <source>
        <dbReference type="ARBA" id="ARBA00023180"/>
    </source>
</evidence>
<evidence type="ECO:0000256" key="4">
    <source>
        <dbReference type="ARBA" id="ARBA00023136"/>
    </source>
</evidence>
<feature type="transmembrane region" description="Helical" evidence="6">
    <location>
        <begin position="384"/>
        <end position="404"/>
    </location>
</feature>
<comment type="subcellular location">
    <subcellularLocation>
        <location evidence="1">Membrane</location>
        <topology evidence="1">Multi-pass membrane protein</topology>
    </subcellularLocation>
</comment>
<name>A0A833SG11_9HYME</name>
<dbReference type="InterPro" id="IPR050549">
    <property type="entry name" value="MFS_Trehalose_Transporter"/>
</dbReference>
<gene>
    <name evidence="8" type="ORF">E2986_08996</name>
</gene>
<sequence length="597" mass="64297">MNTLVENKSTTLRNTLGINKTDIVYLDSGSIIVITQRPALPVTLAKTSPSEKNSPQNSVDSQNFPFHAVRLNSIVSVTEPTHASHIFAGLAAHSGQISVGLGQGFSAILLPKLTEEGFANSDENTWIAALGVISNPLGSVVAGLCAEWLGRRSTIALASIPHAAGWLFIALSKSVPMLYVGRFISGIGMGMANGLYLYVSETAAPSQRGWLGSCGPVLVSAGVLMIYSLGAFTRWEKAAAISIGPAILSLALTRMIPETPGWLITRGRTEEAKESLLWLRGSGLSTDKEYDELCEANVKREERKESLLKALNMPSVWKPFLILFIFFALQQVSGIYIILFYTVNILKDIGIDLNEYSASVGIGVIRLFSSIAGAGLANSFGRKALAFVSGLGMAISAVGVALSYRFKLPSVVSLACIGGHVGSSMIGFLTLPWVMTSELYPLRFRGPLGGITTSMAQMLTFATIKMYPDLSALIGIESTMWTFAVTASLGALFALTVLPETRGRSLDEIENGFLKKSVTDSSVGVLPTISVQPKNITLQKFASIGEEKHYNITANAYAYDNFCMDLTADDIEKNTEHAKDPETDRVTHTVSLEHIYF</sequence>
<dbReference type="PANTHER" id="PTHR48021:SF32">
    <property type="entry name" value="FACILITATED TREHALOSE TRANSPORTER TRET1-2 HOMOLOG-LIKE PROTEIN"/>
    <property type="match status" value="1"/>
</dbReference>
<keyword evidence="4 6" id="KW-0472">Membrane</keyword>
<feature type="transmembrane region" description="Helical" evidence="6">
    <location>
        <begin position="446"/>
        <end position="467"/>
    </location>
</feature>
<keyword evidence="3 6" id="KW-1133">Transmembrane helix</keyword>
<keyword evidence="2 6" id="KW-0812">Transmembrane</keyword>
<comment type="caution">
    <text evidence="8">The sequence shown here is derived from an EMBL/GenBank/DDBJ whole genome shotgun (WGS) entry which is preliminary data.</text>
</comment>
<accession>A0A833SG11</accession>
<evidence type="ECO:0000256" key="1">
    <source>
        <dbReference type="ARBA" id="ARBA00004141"/>
    </source>
</evidence>
<dbReference type="InterPro" id="IPR020846">
    <property type="entry name" value="MFS_dom"/>
</dbReference>
<evidence type="ECO:0000256" key="2">
    <source>
        <dbReference type="ARBA" id="ARBA00022692"/>
    </source>
</evidence>
<dbReference type="Pfam" id="PF00083">
    <property type="entry name" value="Sugar_tr"/>
    <property type="match status" value="1"/>
</dbReference>
<reference evidence="8" key="1">
    <citation type="submission" date="2019-11" db="EMBL/GenBank/DDBJ databases">
        <title>The nuclear and mitochondrial genomes of Frieseomelitta varia - a highly eusocial stingless bee (Meliponini) with a permanently sterile worker caste.</title>
        <authorList>
            <person name="Freitas F.C.P."/>
            <person name="Lourenco A.P."/>
            <person name="Nunes F.M.F."/>
            <person name="Paschoal A.R."/>
            <person name="Abreu F.C.P."/>
            <person name="Barbin F.O."/>
            <person name="Bataglia L."/>
            <person name="Cardoso-Junior C.A.M."/>
            <person name="Cervoni M.S."/>
            <person name="Silva S.R."/>
            <person name="Dalarmi F."/>
            <person name="Del Lama M.A."/>
            <person name="Depintor T.S."/>
            <person name="Ferreira K.M."/>
            <person name="Goria P.S."/>
            <person name="Jaskot M.C."/>
            <person name="Lago D.C."/>
            <person name="Luna-Lucena D."/>
            <person name="Moda L.M."/>
            <person name="Nascimento L."/>
            <person name="Pedrino M."/>
            <person name="Rabico F.O."/>
            <person name="Sanches F.C."/>
            <person name="Santos D.E."/>
            <person name="Santos C.G."/>
            <person name="Vieira J."/>
            <person name="Lopes T.F."/>
            <person name="Barchuk A.R."/>
            <person name="Hartfelder K."/>
            <person name="Simoes Z.L.P."/>
            <person name="Bitondi M.M.G."/>
            <person name="Pinheiro D.G."/>
        </authorList>
    </citation>
    <scope>NUCLEOTIDE SEQUENCE</scope>
    <source>
        <strain evidence="8">USP_RPSP 00005682</strain>
        <tissue evidence="8">Whole individual</tissue>
    </source>
</reference>
<proteinExistence type="predicted"/>
<feature type="transmembrane region" description="Helical" evidence="6">
    <location>
        <begin position="479"/>
        <end position="498"/>
    </location>
</feature>
<protein>
    <recommendedName>
        <fullName evidence="7">Major facilitator superfamily (MFS) profile domain-containing protein</fullName>
    </recommendedName>
</protein>
<organism evidence="8 9">
    <name type="scientific">Frieseomelitta varia</name>
    <dbReference type="NCBI Taxonomy" id="561572"/>
    <lineage>
        <taxon>Eukaryota</taxon>
        <taxon>Metazoa</taxon>
        <taxon>Ecdysozoa</taxon>
        <taxon>Arthropoda</taxon>
        <taxon>Hexapoda</taxon>
        <taxon>Insecta</taxon>
        <taxon>Pterygota</taxon>
        <taxon>Neoptera</taxon>
        <taxon>Endopterygota</taxon>
        <taxon>Hymenoptera</taxon>
        <taxon>Apocrita</taxon>
        <taxon>Aculeata</taxon>
        <taxon>Apoidea</taxon>
        <taxon>Anthophila</taxon>
        <taxon>Apidae</taxon>
        <taxon>Frieseomelitta</taxon>
    </lineage>
</organism>
<dbReference type="PANTHER" id="PTHR48021">
    <property type="match status" value="1"/>
</dbReference>
<feature type="transmembrane region" description="Helical" evidence="6">
    <location>
        <begin position="320"/>
        <end position="344"/>
    </location>
</feature>
<evidence type="ECO:0000313" key="9">
    <source>
        <dbReference type="Proteomes" id="UP000655588"/>
    </source>
</evidence>
<feature type="transmembrane region" description="Helical" evidence="6">
    <location>
        <begin position="410"/>
        <end position="434"/>
    </location>
</feature>
<evidence type="ECO:0000313" key="8">
    <source>
        <dbReference type="EMBL" id="KAF3428047.1"/>
    </source>
</evidence>